<dbReference type="PANTHER" id="PTHR45968:SF23">
    <property type="entry name" value="GLUCOSE-METHANOL-CHOLINE OXIDOREDUCTASE N-TERMINAL DOMAIN-CONTAINING PROTEIN"/>
    <property type="match status" value="1"/>
</dbReference>
<protein>
    <submittedName>
        <fullName evidence="4">Uncharacterized protein</fullName>
    </submittedName>
</protein>
<evidence type="ECO:0000256" key="3">
    <source>
        <dbReference type="ARBA" id="ARBA00022827"/>
    </source>
</evidence>
<accession>A0AAD4ZK49</accession>
<dbReference type="EMBL" id="JAJFAZ020000001">
    <property type="protein sequence ID" value="KAI5348865.1"/>
    <property type="molecule type" value="Genomic_DNA"/>
</dbReference>
<name>A0AAD4ZK49_PRUDU</name>
<comment type="caution">
    <text evidence="4">The sequence shown here is derived from an EMBL/GenBank/DDBJ whole genome shotgun (WGS) entry which is preliminary data.</text>
</comment>
<keyword evidence="3" id="KW-0274">FAD</keyword>
<comment type="cofactor">
    <cofactor evidence="1">
        <name>FAD</name>
        <dbReference type="ChEBI" id="CHEBI:57692"/>
    </cofactor>
</comment>
<evidence type="ECO:0000313" key="4">
    <source>
        <dbReference type="EMBL" id="KAI5348865.1"/>
    </source>
</evidence>
<evidence type="ECO:0000313" key="5">
    <source>
        <dbReference type="Proteomes" id="UP001054821"/>
    </source>
</evidence>
<dbReference type="AlphaFoldDB" id="A0AAD4ZK49"/>
<dbReference type="InterPro" id="IPR051871">
    <property type="entry name" value="GMC_Oxidoreductase-Related"/>
</dbReference>
<dbReference type="Gene3D" id="3.50.50.60">
    <property type="entry name" value="FAD/NAD(P)-binding domain"/>
    <property type="match status" value="1"/>
</dbReference>
<keyword evidence="5" id="KW-1185">Reference proteome</keyword>
<reference evidence="4 5" key="1">
    <citation type="journal article" date="2022" name="G3 (Bethesda)">
        <title>Whole-genome sequence and methylome profiling of the almond [Prunus dulcis (Mill.) D.A. Webb] cultivar 'Nonpareil'.</title>
        <authorList>
            <person name="D'Amico-Willman K.M."/>
            <person name="Ouma W.Z."/>
            <person name="Meulia T."/>
            <person name="Sideli G.M."/>
            <person name="Gradziel T.M."/>
            <person name="Fresnedo-Ramirez J."/>
        </authorList>
    </citation>
    <scope>NUCLEOTIDE SEQUENCE [LARGE SCALE GENOMIC DNA]</scope>
    <source>
        <strain evidence="4">Clone GOH B32 T37-40</strain>
    </source>
</reference>
<dbReference type="Proteomes" id="UP001054821">
    <property type="component" value="Chromosome 1"/>
</dbReference>
<organism evidence="4 5">
    <name type="scientific">Prunus dulcis</name>
    <name type="common">Almond</name>
    <name type="synonym">Amygdalus dulcis</name>
    <dbReference type="NCBI Taxonomy" id="3755"/>
    <lineage>
        <taxon>Eukaryota</taxon>
        <taxon>Viridiplantae</taxon>
        <taxon>Streptophyta</taxon>
        <taxon>Embryophyta</taxon>
        <taxon>Tracheophyta</taxon>
        <taxon>Spermatophyta</taxon>
        <taxon>Magnoliopsida</taxon>
        <taxon>eudicotyledons</taxon>
        <taxon>Gunneridae</taxon>
        <taxon>Pentapetalae</taxon>
        <taxon>rosids</taxon>
        <taxon>fabids</taxon>
        <taxon>Rosales</taxon>
        <taxon>Rosaceae</taxon>
        <taxon>Amygdaloideae</taxon>
        <taxon>Amygdaleae</taxon>
        <taxon>Prunus</taxon>
    </lineage>
</organism>
<keyword evidence="2" id="KW-0285">Flavoprotein</keyword>
<dbReference type="PANTHER" id="PTHR45968">
    <property type="entry name" value="OSJNBA0019K04.7 PROTEIN"/>
    <property type="match status" value="1"/>
</dbReference>
<dbReference type="InterPro" id="IPR036188">
    <property type="entry name" value="FAD/NAD-bd_sf"/>
</dbReference>
<proteinExistence type="predicted"/>
<evidence type="ECO:0000256" key="1">
    <source>
        <dbReference type="ARBA" id="ARBA00001974"/>
    </source>
</evidence>
<evidence type="ECO:0000256" key="2">
    <source>
        <dbReference type="ARBA" id="ARBA00022630"/>
    </source>
</evidence>
<gene>
    <name evidence="4" type="ORF">L3X38_001752</name>
</gene>
<sequence>MEEAAGEDEVGFWVLAEICSSDGEDEVGGASSGCRKLCSKARIRIRLHSSRRERSRLPFGCNLSEKYSVLVLERGNVLEAYPNVLHDKGIFANVYQEDDGDTPAHRFTSEDGVPNVRGRVLGGTSMIHSGFYSRAEEEFFR</sequence>